<dbReference type="InterPro" id="IPR002213">
    <property type="entry name" value="UDP_glucos_trans"/>
</dbReference>
<organism evidence="6 7">
    <name type="scientific">Xanthoceras sorbifolium</name>
    <dbReference type="NCBI Taxonomy" id="99658"/>
    <lineage>
        <taxon>Eukaryota</taxon>
        <taxon>Viridiplantae</taxon>
        <taxon>Streptophyta</taxon>
        <taxon>Embryophyta</taxon>
        <taxon>Tracheophyta</taxon>
        <taxon>Spermatophyta</taxon>
        <taxon>Magnoliopsida</taxon>
        <taxon>eudicotyledons</taxon>
        <taxon>Gunneridae</taxon>
        <taxon>Pentapetalae</taxon>
        <taxon>rosids</taxon>
        <taxon>malvids</taxon>
        <taxon>Sapindales</taxon>
        <taxon>Sapindaceae</taxon>
        <taxon>Xanthoceroideae</taxon>
        <taxon>Xanthoceras</taxon>
    </lineage>
</organism>
<accession>A0ABQ8HGH5</accession>
<dbReference type="Gene3D" id="3.40.50.2000">
    <property type="entry name" value="Glycogen Phosphorylase B"/>
    <property type="match status" value="2"/>
</dbReference>
<evidence type="ECO:0000256" key="5">
    <source>
        <dbReference type="RuleBase" id="RU362057"/>
    </source>
</evidence>
<dbReference type="Proteomes" id="UP000827721">
    <property type="component" value="Unassembled WGS sequence"/>
</dbReference>
<evidence type="ECO:0000313" key="7">
    <source>
        <dbReference type="Proteomes" id="UP000827721"/>
    </source>
</evidence>
<evidence type="ECO:0000256" key="4">
    <source>
        <dbReference type="RuleBase" id="RU003718"/>
    </source>
</evidence>
<protein>
    <recommendedName>
        <fullName evidence="5">Glycosyltransferase</fullName>
        <ecNumber evidence="5">2.4.1.-</ecNumber>
    </recommendedName>
</protein>
<reference evidence="6 7" key="1">
    <citation type="submission" date="2021-02" db="EMBL/GenBank/DDBJ databases">
        <title>Plant Genome Project.</title>
        <authorList>
            <person name="Zhang R.-G."/>
        </authorList>
    </citation>
    <scope>NUCLEOTIDE SEQUENCE [LARGE SCALE GENOMIC DNA]</scope>
    <source>
        <tissue evidence="6">Leaves</tissue>
    </source>
</reference>
<dbReference type="EC" id="2.4.1.-" evidence="5"/>
<dbReference type="PANTHER" id="PTHR48048:SF30">
    <property type="entry name" value="GLYCOSYLTRANSFERASE"/>
    <property type="match status" value="1"/>
</dbReference>
<dbReference type="SUPFAM" id="SSF53756">
    <property type="entry name" value="UDP-Glycosyltransferase/glycogen phosphorylase"/>
    <property type="match status" value="1"/>
</dbReference>
<gene>
    <name evidence="6" type="ORF">JRO89_XS11G0207100</name>
</gene>
<sequence>MEAIVLYPSPPIGHLISMVELGKLILTHQPSLSIHILISSAPYNTGATAPYISQVSTTFPSITFHHLPTITLPPSAEYNHETIIFELLRLNNPNVHQALTTISENHTILGLVIDFFCTYVLSVASELKLPAYFFFTSGAGCLALFLYFPTLHKNATRSFKDIKTLFDVPGAPPILSTDMPKPLLERDDEAYRCFLHSSTQMPKSAGIIVNTFASLEPRSIRTITDGLCVLNGPTPPIYCIGPLIVSNDQRSGGSDGGGGGGVPECLTWLDSQPSQSVVFLCFGSLGLFSADQLKEIAVGLERSGQRFLWVVRNPPSNENQSVAISTQPDPDLDSLLPNGFLDRTKERGLVVKNWAPQVDVLNHDSVGGFVTHCGWNSVLEAVCAGIPMVAWPLYAEQRFNRAMMVEEIKIALPMVEAENGFVSSTEVEKRVRELMDLAAEEAKLIRKQTIVMRNEANAALSEGGSSRVALTELFDSWNYGNRNK</sequence>
<keyword evidence="2 4" id="KW-0328">Glycosyltransferase</keyword>
<comment type="caution">
    <text evidence="6">The sequence shown here is derived from an EMBL/GenBank/DDBJ whole genome shotgun (WGS) entry which is preliminary data.</text>
</comment>
<dbReference type="Pfam" id="PF00201">
    <property type="entry name" value="UDPGT"/>
    <property type="match status" value="1"/>
</dbReference>
<evidence type="ECO:0000256" key="1">
    <source>
        <dbReference type="ARBA" id="ARBA00009995"/>
    </source>
</evidence>
<name>A0ABQ8HGH5_9ROSI</name>
<dbReference type="EMBL" id="JAFEMO010000011">
    <property type="protein sequence ID" value="KAH7557712.1"/>
    <property type="molecule type" value="Genomic_DNA"/>
</dbReference>
<keyword evidence="3 4" id="KW-0808">Transferase</keyword>
<dbReference type="InterPro" id="IPR050481">
    <property type="entry name" value="UDP-glycosyltransf_plant"/>
</dbReference>
<proteinExistence type="inferred from homology"/>
<dbReference type="PROSITE" id="PS00375">
    <property type="entry name" value="UDPGT"/>
    <property type="match status" value="1"/>
</dbReference>
<dbReference type="PANTHER" id="PTHR48048">
    <property type="entry name" value="GLYCOSYLTRANSFERASE"/>
    <property type="match status" value="1"/>
</dbReference>
<evidence type="ECO:0000313" key="6">
    <source>
        <dbReference type="EMBL" id="KAH7557712.1"/>
    </source>
</evidence>
<evidence type="ECO:0000256" key="3">
    <source>
        <dbReference type="ARBA" id="ARBA00022679"/>
    </source>
</evidence>
<evidence type="ECO:0000256" key="2">
    <source>
        <dbReference type="ARBA" id="ARBA00022676"/>
    </source>
</evidence>
<comment type="similarity">
    <text evidence="1 4">Belongs to the UDP-glycosyltransferase family.</text>
</comment>
<dbReference type="InterPro" id="IPR035595">
    <property type="entry name" value="UDP_glycos_trans_CS"/>
</dbReference>
<keyword evidence="7" id="KW-1185">Reference proteome</keyword>
<dbReference type="CDD" id="cd03784">
    <property type="entry name" value="GT1_Gtf-like"/>
    <property type="match status" value="1"/>
</dbReference>